<sequence>MEAAQQMPTDDTSRHDLITAASRAAFQIEAAERRGDAREEARQRVIYHTTQAELLARTLAYDRDAQAQIARNQQDHRRKAEAYQRELDRLEGQGT</sequence>
<evidence type="ECO:0000313" key="1">
    <source>
        <dbReference type="EMBL" id="MDI5890633.1"/>
    </source>
</evidence>
<organism evidence="1 2">
    <name type="scientific">Halomonas rhizosphaerae</name>
    <dbReference type="NCBI Taxonomy" id="3043296"/>
    <lineage>
        <taxon>Bacteria</taxon>
        <taxon>Pseudomonadati</taxon>
        <taxon>Pseudomonadota</taxon>
        <taxon>Gammaproteobacteria</taxon>
        <taxon>Oceanospirillales</taxon>
        <taxon>Halomonadaceae</taxon>
        <taxon>Halomonas</taxon>
    </lineage>
</organism>
<reference evidence="1 2" key="1">
    <citation type="submission" date="2023-04" db="EMBL/GenBank/DDBJ databases">
        <title>Halomonas strains isolated from rhizosphere soil.</title>
        <authorList>
            <person name="Xu L."/>
            <person name="Sun J.-Q."/>
        </authorList>
    </citation>
    <scope>NUCLEOTIDE SEQUENCE [LARGE SCALE GENOMIC DNA]</scope>
    <source>
        <strain evidence="1 2">LR5S20</strain>
    </source>
</reference>
<name>A0ABT6UXD2_9GAMM</name>
<dbReference type="EMBL" id="JASCQP010000018">
    <property type="protein sequence ID" value="MDI5890633.1"/>
    <property type="molecule type" value="Genomic_DNA"/>
</dbReference>
<dbReference type="RefSeq" id="WP_282734608.1">
    <property type="nucleotide sequence ID" value="NZ_JASCQP010000018.1"/>
</dbReference>
<proteinExistence type="predicted"/>
<keyword evidence="2" id="KW-1185">Reference proteome</keyword>
<dbReference type="Proteomes" id="UP001225957">
    <property type="component" value="Unassembled WGS sequence"/>
</dbReference>
<gene>
    <name evidence="1" type="ORF">QLQ83_05965</name>
</gene>
<evidence type="ECO:0000313" key="2">
    <source>
        <dbReference type="Proteomes" id="UP001225957"/>
    </source>
</evidence>
<accession>A0ABT6UXD2</accession>
<evidence type="ECO:0008006" key="3">
    <source>
        <dbReference type="Google" id="ProtNLM"/>
    </source>
</evidence>
<comment type="caution">
    <text evidence="1">The sequence shown here is derived from an EMBL/GenBank/DDBJ whole genome shotgun (WGS) entry which is preliminary data.</text>
</comment>
<protein>
    <recommendedName>
        <fullName evidence="3">DUF4398 domain-containing protein</fullName>
    </recommendedName>
</protein>